<dbReference type="CDD" id="cd19776">
    <property type="entry name" value="Bbox2_TRIM25_C-IV"/>
    <property type="match status" value="1"/>
</dbReference>
<dbReference type="Pfam" id="PF00643">
    <property type="entry name" value="zf-B_box"/>
    <property type="match status" value="1"/>
</dbReference>
<dbReference type="InterPro" id="IPR000315">
    <property type="entry name" value="Znf_B-box"/>
</dbReference>
<dbReference type="Proteomes" id="UP000683360">
    <property type="component" value="Unassembled WGS sequence"/>
</dbReference>
<dbReference type="PROSITE" id="PS50119">
    <property type="entry name" value="ZF_BBOX"/>
    <property type="match status" value="2"/>
</dbReference>
<dbReference type="InterPro" id="IPR011042">
    <property type="entry name" value="6-blade_b-propeller_TolB-like"/>
</dbReference>
<dbReference type="PANTHER" id="PTHR25462:SF296">
    <property type="entry name" value="MEIOTIC P26, ISOFORM F"/>
    <property type="match status" value="1"/>
</dbReference>
<keyword evidence="1" id="KW-0862">Zinc</keyword>
<evidence type="ECO:0000313" key="4">
    <source>
        <dbReference type="Proteomes" id="UP000683360"/>
    </source>
</evidence>
<dbReference type="OrthoDB" id="6096611at2759"/>
<dbReference type="PANTHER" id="PTHR25462">
    <property type="entry name" value="BONUS, ISOFORM C-RELATED"/>
    <property type="match status" value="1"/>
</dbReference>
<name>A0A8S3SYP0_MYTED</name>
<comment type="caution">
    <text evidence="3">The sequence shown here is derived from an EMBL/GenBank/DDBJ whole genome shotgun (WGS) entry which is preliminary data.</text>
</comment>
<evidence type="ECO:0000256" key="1">
    <source>
        <dbReference type="PROSITE-ProRule" id="PRU00024"/>
    </source>
</evidence>
<keyword evidence="1" id="KW-0863">Zinc-finger</keyword>
<dbReference type="Gene3D" id="4.10.830.40">
    <property type="match status" value="1"/>
</dbReference>
<dbReference type="Gene3D" id="2.120.10.30">
    <property type="entry name" value="TolB, C-terminal domain"/>
    <property type="match status" value="1"/>
</dbReference>
<sequence length="560" mass="63832">MASENHIPCGPCMFDDVTKDALRWCTSCEEGLCEECEKSHRKSKTSRNHKVISIEDYRKIENVPISQVCDHHGETLEWFCKSHDEVLCVVCVPSKHKACSEVTPIKDYTASSRQSTALTELEETIEETLCNVKHCVNNRDSAIKKIEKQEIAVKTMVIETRKKINGQLDKLQEKLLHELRSSSASCKLKYTKILQKLKSTEEMLTKLRQQTLSMKQFSSDIQVFLGTRQVNKRIASEIESIKSEISVTKDYTLKISIQSLIEKLSNEVEEFGRITVSESATNLDLTDQNIGKAQIEINVPTSRNISDIRLQLIRSFEMKSEHNVYVSYCVILPNGNLLMASHTSDKYLFEYSNTGEHIRDIRVSGPPYDIAVIDLDRIVVTYGSASYLEIMNYKTFIVEKTIKLENSCVAVSHENGRLYVVIGYDTIQVVDLSGMKQNMFKVASHSVTTIRDKIFYTDYRNHKIHCCHLNGEEVWQFKCDSIKFPDGITVDNYNHVYVVGHTSNNLTVIQHDGKDSKTLLTESDGLNCPKSVDFDSDKKNVTCMQSRRKCITIQSRLKSV</sequence>
<keyword evidence="1" id="KW-0479">Metal-binding</keyword>
<feature type="domain" description="B box-type" evidence="2">
    <location>
        <begin position="64"/>
        <end position="105"/>
    </location>
</feature>
<dbReference type="AlphaFoldDB" id="A0A8S3SYP0"/>
<dbReference type="SUPFAM" id="SSF101898">
    <property type="entry name" value="NHL repeat"/>
    <property type="match status" value="1"/>
</dbReference>
<dbReference type="EMBL" id="CAJPWZ010001920">
    <property type="protein sequence ID" value="CAG2226610.1"/>
    <property type="molecule type" value="Genomic_DNA"/>
</dbReference>
<dbReference type="Gene3D" id="3.30.160.60">
    <property type="entry name" value="Classic Zinc Finger"/>
    <property type="match status" value="1"/>
</dbReference>
<protein>
    <recommendedName>
        <fullName evidence="2">B box-type domain-containing protein</fullName>
    </recommendedName>
</protein>
<evidence type="ECO:0000313" key="3">
    <source>
        <dbReference type="EMBL" id="CAG2226610.1"/>
    </source>
</evidence>
<evidence type="ECO:0000259" key="2">
    <source>
        <dbReference type="PROSITE" id="PS50119"/>
    </source>
</evidence>
<organism evidence="3 4">
    <name type="scientific">Mytilus edulis</name>
    <name type="common">Blue mussel</name>
    <dbReference type="NCBI Taxonomy" id="6550"/>
    <lineage>
        <taxon>Eukaryota</taxon>
        <taxon>Metazoa</taxon>
        <taxon>Spiralia</taxon>
        <taxon>Lophotrochozoa</taxon>
        <taxon>Mollusca</taxon>
        <taxon>Bivalvia</taxon>
        <taxon>Autobranchia</taxon>
        <taxon>Pteriomorphia</taxon>
        <taxon>Mytilida</taxon>
        <taxon>Mytiloidea</taxon>
        <taxon>Mytilidae</taxon>
        <taxon>Mytilinae</taxon>
        <taxon>Mytilus</taxon>
    </lineage>
</organism>
<reference evidence="3" key="1">
    <citation type="submission" date="2021-03" db="EMBL/GenBank/DDBJ databases">
        <authorList>
            <person name="Bekaert M."/>
        </authorList>
    </citation>
    <scope>NUCLEOTIDE SEQUENCE</scope>
</reference>
<feature type="domain" description="B box-type" evidence="2">
    <location>
        <begin position="4"/>
        <end position="54"/>
    </location>
</feature>
<dbReference type="SUPFAM" id="SSF57845">
    <property type="entry name" value="B-box zinc-binding domain"/>
    <property type="match status" value="1"/>
</dbReference>
<keyword evidence="4" id="KW-1185">Reference proteome</keyword>
<accession>A0A8S3SYP0</accession>
<gene>
    <name evidence="3" type="ORF">MEDL_39681</name>
</gene>
<dbReference type="GO" id="GO:0008270">
    <property type="term" value="F:zinc ion binding"/>
    <property type="evidence" value="ECO:0007669"/>
    <property type="project" value="UniProtKB-KW"/>
</dbReference>
<proteinExistence type="predicted"/>
<dbReference type="InterPro" id="IPR047153">
    <property type="entry name" value="TRIM45/56/19-like"/>
</dbReference>